<dbReference type="Proteomes" id="UP001595710">
    <property type="component" value="Unassembled WGS sequence"/>
</dbReference>
<reference evidence="3" key="1">
    <citation type="journal article" date="2019" name="Int. J. Syst. Evol. Microbiol.">
        <title>The Global Catalogue of Microorganisms (GCM) 10K type strain sequencing project: providing services to taxonomists for standard genome sequencing and annotation.</title>
        <authorList>
            <consortium name="The Broad Institute Genomics Platform"/>
            <consortium name="The Broad Institute Genome Sequencing Center for Infectious Disease"/>
            <person name="Wu L."/>
            <person name="Ma J."/>
        </authorList>
    </citation>
    <scope>NUCLEOTIDE SEQUENCE [LARGE SCALE GENOMIC DNA]</scope>
    <source>
        <strain evidence="3">CECT 8288</strain>
    </source>
</reference>
<dbReference type="RefSeq" id="WP_290281929.1">
    <property type="nucleotide sequence ID" value="NZ_JAUFQI010000001.1"/>
</dbReference>
<dbReference type="InterPro" id="IPR056091">
    <property type="entry name" value="DUF7674"/>
</dbReference>
<evidence type="ECO:0000313" key="2">
    <source>
        <dbReference type="EMBL" id="MFC3702838.1"/>
    </source>
</evidence>
<sequence length="125" mass="14815">MNTVEEFYIEFRRRFSEITEKADIEHIRIWDTVSLDTCYCWFESLANTLNSEMESSVPFSNYKELFEFIRKADAIGSKEISDCIDVSFVENLFWKVAPNKASPYWNEMPAKLKAYYQGFHHCDPL</sequence>
<comment type="caution">
    <text evidence="2">The sequence shown here is derived from an EMBL/GenBank/DDBJ whole genome shotgun (WGS) entry which is preliminary data.</text>
</comment>
<proteinExistence type="predicted"/>
<evidence type="ECO:0000259" key="1">
    <source>
        <dbReference type="Pfam" id="PF24722"/>
    </source>
</evidence>
<name>A0ABV7WXI4_9GAMM</name>
<protein>
    <recommendedName>
        <fullName evidence="1">DUF7674 domain-containing protein</fullName>
    </recommendedName>
</protein>
<organism evidence="2 3">
    <name type="scientific">Reinekea marina</name>
    <dbReference type="NCBI Taxonomy" id="1310421"/>
    <lineage>
        <taxon>Bacteria</taxon>
        <taxon>Pseudomonadati</taxon>
        <taxon>Pseudomonadota</taxon>
        <taxon>Gammaproteobacteria</taxon>
        <taxon>Oceanospirillales</taxon>
        <taxon>Saccharospirillaceae</taxon>
        <taxon>Reinekea</taxon>
    </lineage>
</organism>
<dbReference type="EMBL" id="JBHRYN010000029">
    <property type="protein sequence ID" value="MFC3702838.1"/>
    <property type="molecule type" value="Genomic_DNA"/>
</dbReference>
<evidence type="ECO:0000313" key="3">
    <source>
        <dbReference type="Proteomes" id="UP001595710"/>
    </source>
</evidence>
<accession>A0ABV7WXI4</accession>
<feature type="domain" description="DUF7674" evidence="1">
    <location>
        <begin position="10"/>
        <end position="119"/>
    </location>
</feature>
<dbReference type="Pfam" id="PF24722">
    <property type="entry name" value="DUF7674"/>
    <property type="match status" value="1"/>
</dbReference>
<gene>
    <name evidence="2" type="ORF">ACFOND_14455</name>
</gene>
<keyword evidence="3" id="KW-1185">Reference proteome</keyword>